<dbReference type="InterPro" id="IPR036869">
    <property type="entry name" value="J_dom_sf"/>
</dbReference>
<dbReference type="InterPro" id="IPR036410">
    <property type="entry name" value="HSP_DnaJ_Cys-rich_dom_sf"/>
</dbReference>
<dbReference type="PANTHER" id="PTHR44145">
    <property type="entry name" value="DNAJ HOMOLOG SUBFAMILY A MEMBER 3, MITOCHONDRIAL"/>
    <property type="match status" value="1"/>
</dbReference>
<evidence type="ECO:0000259" key="8">
    <source>
        <dbReference type="PROSITE" id="PS51188"/>
    </source>
</evidence>
<dbReference type="InterPro" id="IPR001305">
    <property type="entry name" value="HSP_DnaJ_Cys-rich_dom"/>
</dbReference>
<dbReference type="CDD" id="cd10747">
    <property type="entry name" value="DnaJ_C"/>
    <property type="match status" value="1"/>
</dbReference>
<keyword evidence="4 6" id="KW-0862">Zinc</keyword>
<dbReference type="PRINTS" id="PR00625">
    <property type="entry name" value="JDOMAIN"/>
</dbReference>
<dbReference type="InterPro" id="IPR002939">
    <property type="entry name" value="DnaJ_C"/>
</dbReference>
<accession>A0ABR3AMQ9</accession>
<keyword evidence="5" id="KW-0143">Chaperone</keyword>
<name>A0ABR3AMQ9_PHYBL</name>
<keyword evidence="3 6" id="KW-0863">Zinc-finger</keyword>
<proteinExistence type="inferred from homology"/>
<feature type="domain" description="J" evidence="7">
    <location>
        <begin position="74"/>
        <end position="138"/>
    </location>
</feature>
<organism evidence="9 10">
    <name type="scientific">Phycomyces blakesleeanus</name>
    <dbReference type="NCBI Taxonomy" id="4837"/>
    <lineage>
        <taxon>Eukaryota</taxon>
        <taxon>Fungi</taxon>
        <taxon>Fungi incertae sedis</taxon>
        <taxon>Mucoromycota</taxon>
        <taxon>Mucoromycotina</taxon>
        <taxon>Mucoromycetes</taxon>
        <taxon>Mucorales</taxon>
        <taxon>Phycomycetaceae</taxon>
        <taxon>Phycomyces</taxon>
    </lineage>
</organism>
<dbReference type="Gene3D" id="2.10.230.10">
    <property type="entry name" value="Heat shock protein DnaJ, cysteine-rich domain"/>
    <property type="match status" value="1"/>
</dbReference>
<dbReference type="CDD" id="cd06257">
    <property type="entry name" value="DnaJ"/>
    <property type="match status" value="1"/>
</dbReference>
<dbReference type="PROSITE" id="PS50076">
    <property type="entry name" value="DNAJ_2"/>
    <property type="match status" value="1"/>
</dbReference>
<dbReference type="Pfam" id="PF00226">
    <property type="entry name" value="DnaJ"/>
    <property type="match status" value="1"/>
</dbReference>
<dbReference type="SUPFAM" id="SSF46565">
    <property type="entry name" value="Chaperone J-domain"/>
    <property type="match status" value="1"/>
</dbReference>
<sequence>MAYSQRLALNCLLTRQCISSALARITHKPILANHSLVRHLSFAKGIKVANVIPAICLQKRQFHASEPTRALNKDPYEVLGTSKTASQSEIKKAYYALAKKYHPDTNKDKDAREKFVQIQEAYEILSDEEKRKQYDQFGFGFEGGPGTGPGPGAYSTGGFQNGSAGFHGGFDPNDIFSQFFGGGFSGGAKGGMGGMGGMGGGGGGDPFRHMSGEDLQVPLNVTFMEAAKGATKDVVVERVVSCSSCKGSGLQKGKQKESCSSCHGSGVQNISMGGYQMQSTCQACGGRGTSIPPGAGCNTCNGLGKVRERTTVQVNIPAGIDNKARLRIPGKGDAPMQGNGSNGDLFVSINILPSKTFRRQEADVFVDVKIPFYKAILGGKVRVPTIDGDVELKIPPGTQPSDDIALRGRGIKCIRSSTKGDQIVTVKIDMPRTLQGRQKEIIQEYARLVDPEYR</sequence>
<dbReference type="PANTHER" id="PTHR44145:SF3">
    <property type="entry name" value="DNAJ HOMOLOG SUBFAMILY A MEMBER 3, MITOCHONDRIAL"/>
    <property type="match status" value="1"/>
</dbReference>
<evidence type="ECO:0000313" key="9">
    <source>
        <dbReference type="EMBL" id="KAL0076987.1"/>
    </source>
</evidence>
<evidence type="ECO:0000256" key="4">
    <source>
        <dbReference type="ARBA" id="ARBA00022833"/>
    </source>
</evidence>
<evidence type="ECO:0000259" key="7">
    <source>
        <dbReference type="PROSITE" id="PS50076"/>
    </source>
</evidence>
<dbReference type="PROSITE" id="PS00636">
    <property type="entry name" value="DNAJ_1"/>
    <property type="match status" value="1"/>
</dbReference>
<dbReference type="InterPro" id="IPR051938">
    <property type="entry name" value="Apopto_cytoskel_mod"/>
</dbReference>
<dbReference type="Gene3D" id="2.60.260.20">
    <property type="entry name" value="Urease metallochaperone UreE, N-terminal domain"/>
    <property type="match status" value="2"/>
</dbReference>
<dbReference type="SMART" id="SM00271">
    <property type="entry name" value="DnaJ"/>
    <property type="match status" value="1"/>
</dbReference>
<keyword evidence="2" id="KW-0677">Repeat</keyword>
<feature type="domain" description="CR-type" evidence="8">
    <location>
        <begin position="229"/>
        <end position="309"/>
    </location>
</feature>
<dbReference type="InterPro" id="IPR008971">
    <property type="entry name" value="HSP40/DnaJ_pept-bd"/>
</dbReference>
<keyword evidence="10" id="KW-1185">Reference proteome</keyword>
<evidence type="ECO:0000256" key="1">
    <source>
        <dbReference type="ARBA" id="ARBA00022723"/>
    </source>
</evidence>
<dbReference type="HAMAP" id="MF_01152">
    <property type="entry name" value="DnaJ"/>
    <property type="match status" value="1"/>
</dbReference>
<evidence type="ECO:0000313" key="10">
    <source>
        <dbReference type="Proteomes" id="UP001448207"/>
    </source>
</evidence>
<dbReference type="CDD" id="cd10719">
    <property type="entry name" value="DnaJ_zf"/>
    <property type="match status" value="1"/>
</dbReference>
<dbReference type="PROSITE" id="PS51188">
    <property type="entry name" value="ZF_CR"/>
    <property type="match status" value="1"/>
</dbReference>
<dbReference type="EMBL" id="JBCLYO010000029">
    <property type="protein sequence ID" value="KAL0076987.1"/>
    <property type="molecule type" value="Genomic_DNA"/>
</dbReference>
<dbReference type="SUPFAM" id="SSF49493">
    <property type="entry name" value="HSP40/DnaJ peptide-binding domain"/>
    <property type="match status" value="2"/>
</dbReference>
<dbReference type="SUPFAM" id="SSF57938">
    <property type="entry name" value="DnaJ/Hsp40 cysteine-rich domain"/>
    <property type="match status" value="1"/>
</dbReference>
<keyword evidence="1 6" id="KW-0479">Metal-binding</keyword>
<dbReference type="InterPro" id="IPR001623">
    <property type="entry name" value="DnaJ_domain"/>
</dbReference>
<evidence type="ECO:0008006" key="11">
    <source>
        <dbReference type="Google" id="ProtNLM"/>
    </source>
</evidence>
<dbReference type="Proteomes" id="UP001448207">
    <property type="component" value="Unassembled WGS sequence"/>
</dbReference>
<dbReference type="Pfam" id="PF01556">
    <property type="entry name" value="DnaJ_C"/>
    <property type="match status" value="1"/>
</dbReference>
<dbReference type="InterPro" id="IPR018253">
    <property type="entry name" value="DnaJ_domain_CS"/>
</dbReference>
<comment type="caution">
    <text evidence="9">The sequence shown here is derived from an EMBL/GenBank/DDBJ whole genome shotgun (WGS) entry which is preliminary data.</text>
</comment>
<dbReference type="InterPro" id="IPR012724">
    <property type="entry name" value="DnaJ"/>
</dbReference>
<reference evidence="9 10" key="1">
    <citation type="submission" date="2024-04" db="EMBL/GenBank/DDBJ databases">
        <title>Symmetric and asymmetric DNA N6-adenine methylation regulates different biological responses in Mucorales.</title>
        <authorList>
            <consortium name="Lawrence Berkeley National Laboratory"/>
            <person name="Lax C."/>
            <person name="Mondo S.J."/>
            <person name="Osorio-Concepcion M."/>
            <person name="Muszewska A."/>
            <person name="Corrochano-Luque M."/>
            <person name="Gutierrez G."/>
            <person name="Riley R."/>
            <person name="Lipzen A."/>
            <person name="Guo J."/>
            <person name="Hundley H."/>
            <person name="Amirebrahimi M."/>
            <person name="Ng V."/>
            <person name="Lorenzo-Gutierrez D."/>
            <person name="Binder U."/>
            <person name="Yang J."/>
            <person name="Song Y."/>
            <person name="Canovas D."/>
            <person name="Navarro E."/>
            <person name="Freitag M."/>
            <person name="Gabaldon T."/>
            <person name="Grigoriev I.V."/>
            <person name="Corrochano L.M."/>
            <person name="Nicolas F.E."/>
            <person name="Garre V."/>
        </authorList>
    </citation>
    <scope>NUCLEOTIDE SEQUENCE [LARGE SCALE GENOMIC DNA]</scope>
    <source>
        <strain evidence="9 10">L51</strain>
    </source>
</reference>
<dbReference type="NCBIfam" id="NF008035">
    <property type="entry name" value="PRK10767.1"/>
    <property type="match status" value="1"/>
</dbReference>
<evidence type="ECO:0000256" key="2">
    <source>
        <dbReference type="ARBA" id="ARBA00022737"/>
    </source>
</evidence>
<feature type="zinc finger region" description="CR-type" evidence="6">
    <location>
        <begin position="229"/>
        <end position="309"/>
    </location>
</feature>
<protein>
    <recommendedName>
        <fullName evidence="11">J domain-containing protein</fullName>
    </recommendedName>
</protein>
<gene>
    <name evidence="9" type="ORF">J3Q64DRAFT_1770069</name>
</gene>
<dbReference type="Gene3D" id="1.10.287.110">
    <property type="entry name" value="DnaJ domain"/>
    <property type="match status" value="1"/>
</dbReference>
<evidence type="ECO:0000256" key="3">
    <source>
        <dbReference type="ARBA" id="ARBA00022771"/>
    </source>
</evidence>
<evidence type="ECO:0000256" key="6">
    <source>
        <dbReference type="PROSITE-ProRule" id="PRU00546"/>
    </source>
</evidence>
<dbReference type="Pfam" id="PF00684">
    <property type="entry name" value="DnaJ_CXXCXGXG"/>
    <property type="match status" value="1"/>
</dbReference>
<evidence type="ECO:0000256" key="5">
    <source>
        <dbReference type="ARBA" id="ARBA00023186"/>
    </source>
</evidence>